<keyword evidence="1" id="KW-1133">Transmembrane helix</keyword>
<feature type="transmembrane region" description="Helical" evidence="1">
    <location>
        <begin position="34"/>
        <end position="56"/>
    </location>
</feature>
<dbReference type="EMBL" id="BART01034738">
    <property type="protein sequence ID" value="GAH07233.1"/>
    <property type="molecule type" value="Genomic_DNA"/>
</dbReference>
<keyword evidence="1" id="KW-0812">Transmembrane</keyword>
<reference evidence="2" key="1">
    <citation type="journal article" date="2014" name="Front. Microbiol.">
        <title>High frequency of phylogenetically diverse reductive dehalogenase-homologous genes in deep subseafloor sedimentary metagenomes.</title>
        <authorList>
            <person name="Kawai M."/>
            <person name="Futagami T."/>
            <person name="Toyoda A."/>
            <person name="Takaki Y."/>
            <person name="Nishi S."/>
            <person name="Hori S."/>
            <person name="Arai W."/>
            <person name="Tsubouchi T."/>
            <person name="Morono Y."/>
            <person name="Uchiyama I."/>
            <person name="Ito T."/>
            <person name="Fujiyama A."/>
            <person name="Inagaki F."/>
            <person name="Takami H."/>
        </authorList>
    </citation>
    <scope>NUCLEOTIDE SEQUENCE</scope>
    <source>
        <strain evidence="2">Expedition CK06-06</strain>
    </source>
</reference>
<evidence type="ECO:0000313" key="2">
    <source>
        <dbReference type="EMBL" id="GAH07233.1"/>
    </source>
</evidence>
<gene>
    <name evidence="2" type="ORF">S01H4_59272</name>
</gene>
<dbReference type="AlphaFoldDB" id="X1EEY2"/>
<organism evidence="2">
    <name type="scientific">marine sediment metagenome</name>
    <dbReference type="NCBI Taxonomy" id="412755"/>
    <lineage>
        <taxon>unclassified sequences</taxon>
        <taxon>metagenomes</taxon>
        <taxon>ecological metagenomes</taxon>
    </lineage>
</organism>
<protein>
    <submittedName>
        <fullName evidence="2">Uncharacterized protein</fullName>
    </submittedName>
</protein>
<evidence type="ECO:0000256" key="1">
    <source>
        <dbReference type="SAM" id="Phobius"/>
    </source>
</evidence>
<comment type="caution">
    <text evidence="2">The sequence shown here is derived from an EMBL/GenBank/DDBJ whole genome shotgun (WGS) entry which is preliminary data.</text>
</comment>
<sequence length="57" mass="6398">MSKGQMTNKEYLICIDTKLSSLKEQFSNHIKHHWMVTIPMIGITGAAITALVIALLR</sequence>
<accession>X1EEY2</accession>
<name>X1EEY2_9ZZZZ</name>
<proteinExistence type="predicted"/>
<keyword evidence="1" id="KW-0472">Membrane</keyword>